<dbReference type="RefSeq" id="WP_188767000.1">
    <property type="nucleotide sequence ID" value="NZ_BMKK01000006.1"/>
</dbReference>
<organism evidence="4 5">
    <name type="scientific">Emticicia aquatilis</name>
    <dbReference type="NCBI Taxonomy" id="1537369"/>
    <lineage>
        <taxon>Bacteria</taxon>
        <taxon>Pseudomonadati</taxon>
        <taxon>Bacteroidota</taxon>
        <taxon>Cytophagia</taxon>
        <taxon>Cytophagales</taxon>
        <taxon>Leadbetterellaceae</taxon>
        <taxon>Emticicia</taxon>
    </lineage>
</organism>
<keyword evidence="2" id="KW-0472">Membrane</keyword>
<dbReference type="InterPro" id="IPR051203">
    <property type="entry name" value="Polysaccharide_Synthase-Rel"/>
</dbReference>
<name>A0A916YWP2_9BACT</name>
<dbReference type="InterPro" id="IPR029063">
    <property type="entry name" value="SAM-dependent_MTases_sf"/>
</dbReference>
<evidence type="ECO:0000259" key="3">
    <source>
        <dbReference type="Pfam" id="PF02719"/>
    </source>
</evidence>
<evidence type="ECO:0000256" key="1">
    <source>
        <dbReference type="ARBA" id="ARBA00007430"/>
    </source>
</evidence>
<dbReference type="EMBL" id="BMKK01000006">
    <property type="protein sequence ID" value="GGD64479.1"/>
    <property type="molecule type" value="Genomic_DNA"/>
</dbReference>
<reference evidence="4" key="1">
    <citation type="journal article" date="2014" name="Int. J. Syst. Evol. Microbiol.">
        <title>Complete genome sequence of Corynebacterium casei LMG S-19264T (=DSM 44701T), isolated from a smear-ripened cheese.</title>
        <authorList>
            <consortium name="US DOE Joint Genome Institute (JGI-PGF)"/>
            <person name="Walter F."/>
            <person name="Albersmeier A."/>
            <person name="Kalinowski J."/>
            <person name="Ruckert C."/>
        </authorList>
    </citation>
    <scope>NUCLEOTIDE SEQUENCE</scope>
    <source>
        <strain evidence="4">CGMCC 1.15958</strain>
    </source>
</reference>
<gene>
    <name evidence="4" type="ORF">GCM10011514_30570</name>
</gene>
<dbReference type="SUPFAM" id="SSF51735">
    <property type="entry name" value="NAD(P)-binding Rossmann-fold domains"/>
    <property type="match status" value="1"/>
</dbReference>
<evidence type="ECO:0000313" key="4">
    <source>
        <dbReference type="EMBL" id="GGD64479.1"/>
    </source>
</evidence>
<comment type="caution">
    <text evidence="4">The sequence shown here is derived from an EMBL/GenBank/DDBJ whole genome shotgun (WGS) entry which is preliminary data.</text>
</comment>
<dbReference type="InterPro" id="IPR036291">
    <property type="entry name" value="NAD(P)-bd_dom_sf"/>
</dbReference>
<dbReference type="Pfam" id="PF13727">
    <property type="entry name" value="CoA_binding_3"/>
    <property type="match status" value="1"/>
</dbReference>
<protein>
    <submittedName>
        <fullName evidence="4">Capsular polysaccharide biosynthesis protein</fullName>
    </submittedName>
</protein>
<comment type="similarity">
    <text evidence="1">Belongs to the polysaccharide synthase family.</text>
</comment>
<dbReference type="InterPro" id="IPR003869">
    <property type="entry name" value="Polysac_CapD-like"/>
</dbReference>
<feature type="domain" description="Polysaccharide biosynthesis protein CapD-like" evidence="3">
    <location>
        <begin position="297"/>
        <end position="585"/>
    </location>
</feature>
<dbReference type="CDD" id="cd05237">
    <property type="entry name" value="UDP_invert_4-6DH_SDR_e"/>
    <property type="match status" value="1"/>
</dbReference>
<accession>A0A916YWP2</accession>
<keyword evidence="2" id="KW-0812">Transmembrane</keyword>
<dbReference type="PANTHER" id="PTHR43318:SF1">
    <property type="entry name" value="POLYSACCHARIDE BIOSYNTHESIS PROTEIN EPSC-RELATED"/>
    <property type="match status" value="1"/>
</dbReference>
<sequence>MSQFLQKYADRFVSKWLILVLDLFICATTFSFASILRFNFDLIYINPNLFKYHLAIILVVKICVFVYFKSYTGIVRHTSIEDAKMLFRVNTLSLGILLLCYVISWGGKINVFFHLPLSILVIDYFVSSFALIFSRLLVKSIYENILGSFKTNVSVIIYGAGYLGLMVKNTLMKDKKKKYNILCFVDDNPQKINKTIEGVKVISRKEAINDYIKGNKGGHVEVIFAIQSISPTTKTKIVEEFLSNEVTIKTIPPISQWMDGELNINQIQHIKIEDLLEREAISINNRLVKQFITGKKVLITGAAGSIGSELVRQLIKFSPSKLVLIDQAESALYDLETELIRMDIGGVLPNIRVEILNVSSEKSVEKLFREECPQVVFHAAAYKHVPLMEKNPYNAVKVNVFGTKNVANLSSKYGVEKFVMVSTDKAVNPTNVMGATKRLAEMYVQGLNSYHGNSTRFIITRFGNVLGSNGSVIPLFKKQIEVGGPITVTHPDIIRYFMTIPEACQLVLEAGTMGKGGEVYVFDMGEPVKIVDLAKKMVQLSGLVLDRDIKIVFTGLRPGEKLFEELLHSNENTIPTYHNKIMIAKVVAEDFDILSTEFQKLETIIAKMNNIEIVAALKKLIPEYLSNNSIYEKLDKLESTHELQANT</sequence>
<keyword evidence="2" id="KW-1133">Transmembrane helix</keyword>
<dbReference type="PANTHER" id="PTHR43318">
    <property type="entry name" value="UDP-N-ACETYLGLUCOSAMINE 4,6-DEHYDRATASE"/>
    <property type="match status" value="1"/>
</dbReference>
<reference evidence="4" key="2">
    <citation type="submission" date="2020-09" db="EMBL/GenBank/DDBJ databases">
        <authorList>
            <person name="Sun Q."/>
            <person name="Zhou Y."/>
        </authorList>
    </citation>
    <scope>NUCLEOTIDE SEQUENCE</scope>
    <source>
        <strain evidence="4">CGMCC 1.15958</strain>
    </source>
</reference>
<dbReference type="AlphaFoldDB" id="A0A916YWP2"/>
<evidence type="ECO:0000256" key="2">
    <source>
        <dbReference type="SAM" id="Phobius"/>
    </source>
</evidence>
<evidence type="ECO:0000313" key="5">
    <source>
        <dbReference type="Proteomes" id="UP000609064"/>
    </source>
</evidence>
<feature type="transmembrane region" description="Helical" evidence="2">
    <location>
        <begin position="113"/>
        <end position="133"/>
    </location>
</feature>
<dbReference type="Gene3D" id="3.40.50.720">
    <property type="entry name" value="NAD(P)-binding Rossmann-like Domain"/>
    <property type="match status" value="2"/>
</dbReference>
<dbReference type="Pfam" id="PF02719">
    <property type="entry name" value="Polysacc_synt_2"/>
    <property type="match status" value="1"/>
</dbReference>
<feature type="transmembrane region" description="Helical" evidence="2">
    <location>
        <begin position="12"/>
        <end position="38"/>
    </location>
</feature>
<proteinExistence type="inferred from homology"/>
<keyword evidence="5" id="KW-1185">Reference proteome</keyword>
<feature type="transmembrane region" description="Helical" evidence="2">
    <location>
        <begin position="50"/>
        <end position="68"/>
    </location>
</feature>
<dbReference type="Proteomes" id="UP000609064">
    <property type="component" value="Unassembled WGS sequence"/>
</dbReference>
<dbReference type="SUPFAM" id="SSF53335">
    <property type="entry name" value="S-adenosyl-L-methionine-dependent methyltransferases"/>
    <property type="match status" value="1"/>
</dbReference>
<feature type="transmembrane region" description="Helical" evidence="2">
    <location>
        <begin position="145"/>
        <end position="167"/>
    </location>
</feature>
<feature type="transmembrane region" description="Helical" evidence="2">
    <location>
        <begin position="89"/>
        <end position="107"/>
    </location>
</feature>